<dbReference type="RefSeq" id="XP_780261.2">
    <property type="nucleotide sequence ID" value="XM_775168.4"/>
</dbReference>
<feature type="transmembrane region" description="Helical" evidence="6">
    <location>
        <begin position="216"/>
        <end position="239"/>
    </location>
</feature>
<feature type="transmembrane region" description="Helical" evidence="6">
    <location>
        <begin position="301"/>
        <end position="322"/>
    </location>
</feature>
<dbReference type="EnsemblMetazoa" id="XM_775168">
    <property type="protein sequence ID" value="XP_780261"/>
    <property type="gene ID" value="LOC574785"/>
</dbReference>
<feature type="transmembrane region" description="Helical" evidence="6">
    <location>
        <begin position="260"/>
        <end position="281"/>
    </location>
</feature>
<evidence type="ECO:0000313" key="8">
    <source>
        <dbReference type="Proteomes" id="UP000007110"/>
    </source>
</evidence>
<dbReference type="InParanoid" id="A0A7M7R944"/>
<comment type="subcellular location">
    <subcellularLocation>
        <location evidence="1">Membrane</location>
        <topology evidence="1">Multi-pass membrane protein</topology>
    </subcellularLocation>
</comment>
<accession>A0A7M7R944</accession>
<evidence type="ECO:0000256" key="1">
    <source>
        <dbReference type="ARBA" id="ARBA00004141"/>
    </source>
</evidence>
<dbReference type="OMA" id="QWRRWIR"/>
<evidence type="ECO:0000256" key="4">
    <source>
        <dbReference type="ARBA" id="ARBA00023136"/>
    </source>
</evidence>
<feature type="transmembrane region" description="Helical" evidence="6">
    <location>
        <begin position="126"/>
        <end position="143"/>
    </location>
</feature>
<dbReference type="CTD" id="55751"/>
<dbReference type="SMART" id="SM01417">
    <property type="entry name" value="Solute_trans_a"/>
    <property type="match status" value="1"/>
</dbReference>
<dbReference type="Proteomes" id="UP000007110">
    <property type="component" value="Unassembled WGS sequence"/>
</dbReference>
<evidence type="ECO:0000256" key="6">
    <source>
        <dbReference type="SAM" id="Phobius"/>
    </source>
</evidence>
<name>A0A7M7R944_STRPU</name>
<keyword evidence="3 6" id="KW-1133">Transmembrane helix</keyword>
<feature type="transmembrane region" description="Helical" evidence="6">
    <location>
        <begin position="57"/>
        <end position="81"/>
    </location>
</feature>
<evidence type="ECO:0000256" key="2">
    <source>
        <dbReference type="ARBA" id="ARBA00022692"/>
    </source>
</evidence>
<keyword evidence="8" id="KW-1185">Reference proteome</keyword>
<dbReference type="AlphaFoldDB" id="A0A7M7R944"/>
<sequence length="516" mass="57486">MAVNCPKLCGSCFGGEWRKHSQKIFLVAYLVIAVVALALTIWETVVTSMNSDNPVNYLWFVAGISVQLATAISLWNIFNHLVYYTKPSQQKYIVRMLGIVPAHSINCWFSIKFVESSIYLDTIRNLYQALVIYCFMSLLIVYLNETFDDLETILSSKPKFKPSPPCCCVKAVPNKRLIGRCRAGVLNYTIIHPIITILTIITTVTGHYTEGSFIGLWIWFAIVDGVSQVWAMYCLMVFYRATKEELTGLHPISKMITVQLTIFGAFFQSLIIALIIGLSNPDLDPENWGYDDQQNIRFSRFVQDFILCIEMGLSAVGHLYAFPYTAYKEQGKPANFCESCISCCSVTDIAHDLSSHVKRISSKKTNLANQIVYEQHDDDQPIVEMNDMAIVKRDENIDDVHRPSSNTRTIDGQPTGNGTVVKENVVDAGADNKVFDEMVTGDVSNGTETRSVLHDSRSYLANDNGLIGNDDDLGGQNETVNASEVHGDGDGDFDLGLHSETVAVGSDLTFNMEFDA</sequence>
<dbReference type="PANTHER" id="PTHR23423">
    <property type="entry name" value="ORGANIC SOLUTE TRANSPORTER-RELATED"/>
    <property type="match status" value="1"/>
</dbReference>
<keyword evidence="2 6" id="KW-0812">Transmembrane</keyword>
<dbReference type="OrthoDB" id="5348404at2759"/>
<reference evidence="7" key="2">
    <citation type="submission" date="2021-01" db="UniProtKB">
        <authorList>
            <consortium name="EnsemblMetazoa"/>
        </authorList>
    </citation>
    <scope>IDENTIFICATION</scope>
</reference>
<keyword evidence="4 6" id="KW-0472">Membrane</keyword>
<dbReference type="InterPro" id="IPR005178">
    <property type="entry name" value="Ostalpha/TMEM184C"/>
</dbReference>
<feature type="compositionally biased region" description="Polar residues" evidence="5">
    <location>
        <begin position="403"/>
        <end position="418"/>
    </location>
</feature>
<dbReference type="GeneID" id="574785"/>
<feature type="transmembrane region" description="Helical" evidence="6">
    <location>
        <begin position="24"/>
        <end position="45"/>
    </location>
</feature>
<evidence type="ECO:0000256" key="3">
    <source>
        <dbReference type="ARBA" id="ARBA00022989"/>
    </source>
</evidence>
<protein>
    <submittedName>
        <fullName evidence="7">Uncharacterized protein</fullName>
    </submittedName>
</protein>
<feature type="region of interest" description="Disordered" evidence="5">
    <location>
        <begin position="399"/>
        <end position="419"/>
    </location>
</feature>
<feature type="transmembrane region" description="Helical" evidence="6">
    <location>
        <begin position="93"/>
        <end position="114"/>
    </location>
</feature>
<organism evidence="7 8">
    <name type="scientific">Strongylocentrotus purpuratus</name>
    <name type="common">Purple sea urchin</name>
    <dbReference type="NCBI Taxonomy" id="7668"/>
    <lineage>
        <taxon>Eukaryota</taxon>
        <taxon>Metazoa</taxon>
        <taxon>Echinodermata</taxon>
        <taxon>Eleutherozoa</taxon>
        <taxon>Echinozoa</taxon>
        <taxon>Echinoidea</taxon>
        <taxon>Euechinoidea</taxon>
        <taxon>Echinacea</taxon>
        <taxon>Camarodonta</taxon>
        <taxon>Echinidea</taxon>
        <taxon>Strongylocentrotidae</taxon>
        <taxon>Strongylocentrotus</taxon>
    </lineage>
</organism>
<dbReference type="Pfam" id="PF03619">
    <property type="entry name" value="Solute_trans_a"/>
    <property type="match status" value="1"/>
</dbReference>
<proteinExistence type="predicted"/>
<evidence type="ECO:0000256" key="5">
    <source>
        <dbReference type="SAM" id="MobiDB-lite"/>
    </source>
</evidence>
<dbReference type="KEGG" id="spu:574785"/>
<dbReference type="GO" id="GO:0016020">
    <property type="term" value="C:membrane"/>
    <property type="evidence" value="ECO:0000318"/>
    <property type="project" value="GO_Central"/>
</dbReference>
<evidence type="ECO:0000313" key="7">
    <source>
        <dbReference type="EnsemblMetazoa" id="XP_780261"/>
    </source>
</evidence>
<dbReference type="GO" id="GO:0022857">
    <property type="term" value="F:transmembrane transporter activity"/>
    <property type="evidence" value="ECO:0000318"/>
    <property type="project" value="GO_Central"/>
</dbReference>
<reference evidence="8" key="1">
    <citation type="submission" date="2015-02" db="EMBL/GenBank/DDBJ databases">
        <title>Genome sequencing for Strongylocentrotus purpuratus.</title>
        <authorList>
            <person name="Murali S."/>
            <person name="Liu Y."/>
            <person name="Vee V."/>
            <person name="English A."/>
            <person name="Wang M."/>
            <person name="Skinner E."/>
            <person name="Han Y."/>
            <person name="Muzny D.M."/>
            <person name="Worley K.C."/>
            <person name="Gibbs R.A."/>
        </authorList>
    </citation>
    <scope>NUCLEOTIDE SEQUENCE</scope>
</reference>
<feature type="transmembrane region" description="Helical" evidence="6">
    <location>
        <begin position="185"/>
        <end position="204"/>
    </location>
</feature>